<keyword evidence="1 2" id="KW-0129">CBS domain</keyword>
<dbReference type="PROSITE" id="PS51371">
    <property type="entry name" value="CBS"/>
    <property type="match status" value="3"/>
</dbReference>
<dbReference type="InterPro" id="IPR051257">
    <property type="entry name" value="Diverse_CBS-Domain"/>
</dbReference>
<organism evidence="4">
    <name type="scientific">Sulfurisphaera javensis</name>
    <dbReference type="NCBI Taxonomy" id="2049879"/>
    <lineage>
        <taxon>Archaea</taxon>
        <taxon>Thermoproteota</taxon>
        <taxon>Thermoprotei</taxon>
        <taxon>Sulfolobales</taxon>
        <taxon>Sulfolobaceae</taxon>
        <taxon>Sulfurisphaera</taxon>
    </lineage>
</organism>
<dbReference type="Gene3D" id="3.10.580.10">
    <property type="entry name" value="CBS-domain"/>
    <property type="match status" value="3"/>
</dbReference>
<dbReference type="SUPFAM" id="SSF54909">
    <property type="entry name" value="Dimeric alpha+beta barrel"/>
    <property type="match status" value="1"/>
</dbReference>
<dbReference type="Gene3D" id="3.30.70.920">
    <property type="match status" value="1"/>
</dbReference>
<gene>
    <name evidence="4" type="ORF">SJAV_12120</name>
</gene>
<dbReference type="SUPFAM" id="SSF54631">
    <property type="entry name" value="CBS-domain pair"/>
    <property type="match status" value="2"/>
</dbReference>
<dbReference type="InterPro" id="IPR046342">
    <property type="entry name" value="CBS_dom_sf"/>
</dbReference>
<evidence type="ECO:0000313" key="4">
    <source>
        <dbReference type="EMBL" id="BFH73268.1"/>
    </source>
</evidence>
<dbReference type="GeneID" id="92354146"/>
<accession>A0AAT9GR11</accession>
<evidence type="ECO:0000256" key="1">
    <source>
        <dbReference type="ARBA" id="ARBA00023122"/>
    </source>
</evidence>
<dbReference type="InterPro" id="IPR011008">
    <property type="entry name" value="Dimeric_a/b-barrel"/>
</dbReference>
<reference evidence="4" key="1">
    <citation type="submission" date="2024-03" db="EMBL/GenBank/DDBJ databases">
        <title>Complete genome sequence of Sulfurisphaera javensis strain KD-1.</title>
        <authorList>
            <person name="Sakai H."/>
            <person name="Nur N."/>
            <person name="Suwanto A."/>
            <person name="Kurosawa N."/>
        </authorList>
    </citation>
    <scope>NUCLEOTIDE SEQUENCE</scope>
    <source>
        <strain evidence="4">KD-1</strain>
    </source>
</reference>
<dbReference type="InterPro" id="IPR000644">
    <property type="entry name" value="CBS_dom"/>
</dbReference>
<dbReference type="CDD" id="cd02205">
    <property type="entry name" value="CBS_pair_SF"/>
    <property type="match status" value="1"/>
</dbReference>
<dbReference type="AlphaFoldDB" id="A0AAT9GR11"/>
<evidence type="ECO:0000259" key="3">
    <source>
        <dbReference type="PROSITE" id="PS51371"/>
    </source>
</evidence>
<protein>
    <recommendedName>
        <fullName evidence="3">CBS domain-containing protein</fullName>
    </recommendedName>
</protein>
<name>A0AAT9GR11_9CREN</name>
<dbReference type="EMBL" id="AP031322">
    <property type="protein sequence ID" value="BFH73268.1"/>
    <property type="molecule type" value="Genomic_DNA"/>
</dbReference>
<proteinExistence type="predicted"/>
<dbReference type="Pfam" id="PF00571">
    <property type="entry name" value="CBS"/>
    <property type="match status" value="4"/>
</dbReference>
<dbReference type="PANTHER" id="PTHR43080:SF2">
    <property type="entry name" value="CBS DOMAIN-CONTAINING PROTEIN"/>
    <property type="match status" value="1"/>
</dbReference>
<dbReference type="RefSeq" id="WP_369611420.1">
    <property type="nucleotide sequence ID" value="NZ_AP031322.1"/>
</dbReference>
<sequence length="320" mass="34349">MAKQILVSQIASRNLIGVSSEDTLDKIAKTMIDNKIRRVAVYGPVGSIVGVISARSIIRAALSNENWKTQKASDIASRPVSVDSSTTVKDASRIMLAFGLGSLLVENSLIVTERDIAKAFPRDVTIPAIDVGTKSVLTIMSTSTVKDAASLMIGYGISHVPILEQSRKIVGLISLRDVLRALSEDKLTAQVTDYASKDVVKGNEELTLGEVADIIASKDVGSVLIVDDKDNIRAIVTEWDLVKITATLTYAFVLIKLAPNASFDITPIQELDRVIDARLVYGPYDVVTTIAAETSERLLSTVALIRSIPGVADTLTLLSV</sequence>
<feature type="domain" description="CBS" evidence="3">
    <location>
        <begin position="132"/>
        <end position="188"/>
    </location>
</feature>
<feature type="domain" description="CBS" evidence="3">
    <location>
        <begin position="11"/>
        <end position="69"/>
    </location>
</feature>
<dbReference type="KEGG" id="sjv:SJAV_12120"/>
<dbReference type="PANTHER" id="PTHR43080">
    <property type="entry name" value="CBS DOMAIN-CONTAINING PROTEIN CBSX3, MITOCHONDRIAL"/>
    <property type="match status" value="1"/>
</dbReference>
<feature type="domain" description="CBS" evidence="3">
    <location>
        <begin position="195"/>
        <end position="252"/>
    </location>
</feature>
<evidence type="ECO:0000256" key="2">
    <source>
        <dbReference type="PROSITE-ProRule" id="PRU00703"/>
    </source>
</evidence>
<dbReference type="SMART" id="SM00116">
    <property type="entry name" value="CBS"/>
    <property type="match status" value="4"/>
</dbReference>